<feature type="compositionally biased region" description="Low complexity" evidence="1">
    <location>
        <begin position="23"/>
        <end position="37"/>
    </location>
</feature>
<dbReference type="OrthoDB" id="10642965at2759"/>
<evidence type="ECO:0000256" key="1">
    <source>
        <dbReference type="SAM" id="MobiDB-lite"/>
    </source>
</evidence>
<dbReference type="Proteomes" id="UP000789595">
    <property type="component" value="Unassembled WGS sequence"/>
</dbReference>
<dbReference type="EMBL" id="CAKKNE010000005">
    <property type="protein sequence ID" value="CAH0377413.1"/>
    <property type="molecule type" value="Genomic_DNA"/>
</dbReference>
<feature type="region of interest" description="Disordered" evidence="1">
    <location>
        <begin position="1"/>
        <end position="37"/>
    </location>
</feature>
<keyword evidence="5" id="KW-1185">Reference proteome</keyword>
<name>A0A6S8UZZ7_9STRA</name>
<evidence type="ECO:0000313" key="3">
    <source>
        <dbReference type="EMBL" id="CAE0696273.1"/>
    </source>
</evidence>
<reference evidence="4" key="2">
    <citation type="submission" date="2021-11" db="EMBL/GenBank/DDBJ databases">
        <authorList>
            <consortium name="Genoscope - CEA"/>
            <person name="William W."/>
        </authorList>
    </citation>
    <scope>NUCLEOTIDE SEQUENCE</scope>
</reference>
<organism evidence="2">
    <name type="scientific">Pelagomonas calceolata</name>
    <dbReference type="NCBI Taxonomy" id="35677"/>
    <lineage>
        <taxon>Eukaryota</taxon>
        <taxon>Sar</taxon>
        <taxon>Stramenopiles</taxon>
        <taxon>Ochrophyta</taxon>
        <taxon>Pelagophyceae</taxon>
        <taxon>Pelagomonadales</taxon>
        <taxon>Pelagomonadaceae</taxon>
        <taxon>Pelagomonas</taxon>
    </lineage>
</organism>
<dbReference type="EMBL" id="HBIW01013623">
    <property type="protein sequence ID" value="CAE0696272.1"/>
    <property type="molecule type" value="Transcribed_RNA"/>
</dbReference>
<evidence type="ECO:0000313" key="4">
    <source>
        <dbReference type="EMBL" id="CAH0377413.1"/>
    </source>
</evidence>
<evidence type="ECO:0000313" key="5">
    <source>
        <dbReference type="Proteomes" id="UP000789595"/>
    </source>
</evidence>
<protein>
    <recommendedName>
        <fullName evidence="6">ABM domain-containing protein</fullName>
    </recommendedName>
</protein>
<gene>
    <name evidence="2" type="ORF">PCAL00307_LOCUS11708</name>
    <name evidence="3" type="ORF">PCAL00307_LOCUS11709</name>
    <name evidence="4" type="ORF">PECAL_5P19640</name>
</gene>
<dbReference type="AlphaFoldDB" id="A0A6S8UZZ7"/>
<reference evidence="2" key="1">
    <citation type="submission" date="2021-01" db="EMBL/GenBank/DDBJ databases">
        <authorList>
            <person name="Corre E."/>
            <person name="Pelletier E."/>
            <person name="Niang G."/>
            <person name="Scheremetjew M."/>
            <person name="Finn R."/>
            <person name="Kale V."/>
            <person name="Holt S."/>
            <person name="Cochrane G."/>
            <person name="Meng A."/>
            <person name="Brown T."/>
            <person name="Cohen L."/>
        </authorList>
    </citation>
    <scope>NUCLEOTIDE SEQUENCE</scope>
    <source>
        <strain evidence="2">CCMP1756</strain>
    </source>
</reference>
<feature type="compositionally biased region" description="Basic and acidic residues" evidence="1">
    <location>
        <begin position="8"/>
        <end position="17"/>
    </location>
</feature>
<evidence type="ECO:0000313" key="2">
    <source>
        <dbReference type="EMBL" id="CAE0696272.1"/>
    </source>
</evidence>
<accession>A0A6S8UZZ7</accession>
<dbReference type="EMBL" id="HBIW01013624">
    <property type="protein sequence ID" value="CAE0696273.1"/>
    <property type="molecule type" value="Transcribed_RNA"/>
</dbReference>
<sequence length="276" mass="28955">MADGAAESTKELTDEGAKVTTVAEGTDATAAPPAEPANPLAEPIFVSVVHTFVDDEKKAAWWEKMGPLMGDKEQMAAMAASHKALGYVNHYAMPCGPDGAKLNCLWECQTEDAAAKFQDFIDNDAVSPASGGTFTNDCYRAMPGALVPATGFTDAEPAEPKASSGAFFWVLHTFKPDGAAGFWGKIGPALGDPAKFAAMVEGHKAAGFYNHSFVATKAGGSDPMVCIWEAKADCTTEEFQAFIDNNDIAPGDEFLDNAVFKIAPGASVPSAMFPAE</sequence>
<evidence type="ECO:0008006" key="6">
    <source>
        <dbReference type="Google" id="ProtNLM"/>
    </source>
</evidence>
<proteinExistence type="predicted"/>